<dbReference type="RefSeq" id="WP_075610440.1">
    <property type="nucleotide sequence ID" value="NZ_CP052766.1"/>
</dbReference>
<gene>
    <name evidence="2" type="ORF">CA267_012965</name>
</gene>
<sequence length="251" mass="26984">MKKCVIAAALLSAFSAMPAMADTIAGVYVGAQGWRTSTSGGFADDNTVADFNFDDKTQGAYYIALEHPIPFVPNLKLGRTGLDTSGATTLDSSFTFEGDLYTAASTVATQVNLDATDIILYYEIFDNDLVSLDLGINGKYIDGSLSVADEASDTRGTADFSGIVPMAYSRVQFGLPFTGLGAYAEGSYLSFDDHKISDYQIALTYSFIESLAVDMTVQLGYRNVDIDIDDLDDVYADMSYDGGFIGVEVHF</sequence>
<feature type="signal peptide" evidence="1">
    <location>
        <begin position="1"/>
        <end position="21"/>
    </location>
</feature>
<dbReference type="Proteomes" id="UP000219285">
    <property type="component" value="Chromosome"/>
</dbReference>
<dbReference type="KEGG" id="apel:CA267_012965"/>
<evidence type="ECO:0000313" key="2">
    <source>
        <dbReference type="EMBL" id="QJR81614.1"/>
    </source>
</evidence>
<reference evidence="3" key="1">
    <citation type="submission" date="2014-12" db="EMBL/GenBank/DDBJ databases">
        <title>Complete genome sequence of a multi-drug resistant Klebsiella pneumoniae.</title>
        <authorList>
            <person name="Hua X."/>
            <person name="Chen Q."/>
            <person name="Li X."/>
            <person name="Feng Y."/>
            <person name="Ruan Z."/>
            <person name="Yu Y."/>
        </authorList>
    </citation>
    <scope>NUCLEOTIDE SEQUENCE [LARGE SCALE GENOMIC DNA]</scope>
    <source>
        <strain evidence="3">5.12</strain>
    </source>
</reference>
<keyword evidence="3" id="KW-1185">Reference proteome</keyword>
<proteinExistence type="predicted"/>
<accession>A0A6M4MEK8</accession>
<protein>
    <submittedName>
        <fullName evidence="2">TIGR04219 family outer membrane beta-barrel protein</fullName>
    </submittedName>
</protein>
<feature type="chain" id="PRO_5029014615" evidence="1">
    <location>
        <begin position="22"/>
        <end position="251"/>
    </location>
</feature>
<dbReference type="EMBL" id="CP052766">
    <property type="protein sequence ID" value="QJR81614.1"/>
    <property type="molecule type" value="Genomic_DNA"/>
</dbReference>
<dbReference type="NCBIfam" id="TIGR04219">
    <property type="entry name" value="OMP_w_GlyGly"/>
    <property type="match status" value="1"/>
</dbReference>
<evidence type="ECO:0000256" key="1">
    <source>
        <dbReference type="SAM" id="SignalP"/>
    </source>
</evidence>
<dbReference type="AlphaFoldDB" id="A0A6M4MEK8"/>
<dbReference type="OrthoDB" id="6708408at2"/>
<evidence type="ECO:0000313" key="3">
    <source>
        <dbReference type="Proteomes" id="UP000219285"/>
    </source>
</evidence>
<dbReference type="InterPro" id="IPR026387">
    <property type="entry name" value="OMP_w_GlyGly"/>
</dbReference>
<name>A0A6M4MEK8_9ALTE</name>
<reference evidence="2 3" key="2">
    <citation type="submission" date="2020-04" db="EMBL/GenBank/DDBJ databases">
        <title>Complete genome sequence of Alteromonas pelagimontana 5.12T.</title>
        <authorList>
            <person name="Sinha R.K."/>
            <person name="Krishnan K.P."/>
            <person name="Kurian J.P."/>
        </authorList>
    </citation>
    <scope>NUCLEOTIDE SEQUENCE [LARGE SCALE GENOMIC DNA]</scope>
    <source>
        <strain evidence="2 3">5.12</strain>
    </source>
</reference>
<organism evidence="2 3">
    <name type="scientific">Alteromonas pelagimontana</name>
    <dbReference type="NCBI Taxonomy" id="1858656"/>
    <lineage>
        <taxon>Bacteria</taxon>
        <taxon>Pseudomonadati</taxon>
        <taxon>Pseudomonadota</taxon>
        <taxon>Gammaproteobacteria</taxon>
        <taxon>Alteromonadales</taxon>
        <taxon>Alteromonadaceae</taxon>
        <taxon>Alteromonas/Salinimonas group</taxon>
        <taxon>Alteromonas</taxon>
    </lineage>
</organism>
<keyword evidence="1" id="KW-0732">Signal</keyword>